<accession>A0AAN8PZQ8</accession>
<evidence type="ECO:0000313" key="2">
    <source>
        <dbReference type="EMBL" id="KAK6628818.1"/>
    </source>
</evidence>
<proteinExistence type="predicted"/>
<feature type="region of interest" description="Disordered" evidence="1">
    <location>
        <begin position="256"/>
        <end position="294"/>
    </location>
</feature>
<feature type="region of interest" description="Disordered" evidence="1">
    <location>
        <begin position="313"/>
        <end position="353"/>
    </location>
</feature>
<dbReference type="EMBL" id="JAWJWE010000036">
    <property type="protein sequence ID" value="KAK6628818.1"/>
    <property type="molecule type" value="Genomic_DNA"/>
</dbReference>
<feature type="compositionally biased region" description="Basic and acidic residues" evidence="1">
    <location>
        <begin position="256"/>
        <end position="265"/>
    </location>
</feature>
<feature type="compositionally biased region" description="Polar residues" evidence="1">
    <location>
        <begin position="334"/>
        <end position="346"/>
    </location>
</feature>
<reference evidence="2 3" key="1">
    <citation type="submission" date="2023-10" db="EMBL/GenBank/DDBJ databases">
        <title>Genomes of two closely related lineages of the louse Polyplax serrata with different host specificities.</title>
        <authorList>
            <person name="Martinu J."/>
            <person name="Tarabai H."/>
            <person name="Stefka J."/>
            <person name="Hypsa V."/>
        </authorList>
    </citation>
    <scope>NUCLEOTIDE SEQUENCE [LARGE SCALE GENOMIC DNA]</scope>
    <source>
        <strain evidence="2">HR10_N</strain>
    </source>
</reference>
<organism evidence="2 3">
    <name type="scientific">Polyplax serrata</name>
    <name type="common">Common mouse louse</name>
    <dbReference type="NCBI Taxonomy" id="468196"/>
    <lineage>
        <taxon>Eukaryota</taxon>
        <taxon>Metazoa</taxon>
        <taxon>Ecdysozoa</taxon>
        <taxon>Arthropoda</taxon>
        <taxon>Hexapoda</taxon>
        <taxon>Insecta</taxon>
        <taxon>Pterygota</taxon>
        <taxon>Neoptera</taxon>
        <taxon>Paraneoptera</taxon>
        <taxon>Psocodea</taxon>
        <taxon>Troctomorpha</taxon>
        <taxon>Phthiraptera</taxon>
        <taxon>Anoplura</taxon>
        <taxon>Polyplacidae</taxon>
        <taxon>Polyplax</taxon>
    </lineage>
</organism>
<feature type="compositionally biased region" description="Low complexity" evidence="1">
    <location>
        <begin position="323"/>
        <end position="333"/>
    </location>
</feature>
<sequence length="445" mass="48844">MSSEDDDAGEATRTEEGGEDGGDDECPPGPAEDKEMLFLIEFLVDTLLLKPENMNLQDMDPCLLQGQTCMVLTFIHFPPMSICENDMDPCKQTGGNYIKFNSGKSLMFALSESEFVNPKQVFLEVCAYKMLPHGTVPNKLPIGVTKICLVELFKQVFEKVDLKPDKLPVSKSIKDKYTLIGTNGKCPTAEVTIYIRLSCLGQNVVTEFQRGNDECEPFLFKSKESRKVYECKPKDGALEDEAEDLCPPLPGWGEVAGRDCGDGQRRPAGRAPQASQSAAYDRNDNTGGAAEGEGEAEFDEFGTEVHGHALTIKVQKSQRKQSEGNGSSPGSGNQVAFQVPQSQNLCQKGKGENRAPVYRLNSGGEGVCGGGNEPLRIIQGVDSPDKDIFVLRIGKKGESYAKGKLELELRTPKTKIERPLNVPRRTDRAVQTEKEEQPKKGKKKK</sequence>
<name>A0AAN8PZQ8_POLSC</name>
<evidence type="ECO:0000256" key="1">
    <source>
        <dbReference type="SAM" id="MobiDB-lite"/>
    </source>
</evidence>
<dbReference type="AlphaFoldDB" id="A0AAN8PZQ8"/>
<dbReference type="Pfam" id="PF14924">
    <property type="entry name" value="MAP10_N"/>
    <property type="match status" value="1"/>
</dbReference>
<comment type="caution">
    <text evidence="2">The sequence shown here is derived from an EMBL/GenBank/DDBJ whole genome shotgun (WGS) entry which is preliminary data.</text>
</comment>
<dbReference type="Proteomes" id="UP001372834">
    <property type="component" value="Unassembled WGS sequence"/>
</dbReference>
<gene>
    <name evidence="2" type="ORF">RUM43_002634</name>
</gene>
<feature type="compositionally biased region" description="Acidic residues" evidence="1">
    <location>
        <begin position="17"/>
        <end position="26"/>
    </location>
</feature>
<feature type="region of interest" description="Disordered" evidence="1">
    <location>
        <begin position="1"/>
        <end position="30"/>
    </location>
</feature>
<protein>
    <submittedName>
        <fullName evidence="2">Uncharacterized protein</fullName>
    </submittedName>
</protein>
<evidence type="ECO:0000313" key="3">
    <source>
        <dbReference type="Proteomes" id="UP001372834"/>
    </source>
</evidence>
<feature type="compositionally biased region" description="Basic and acidic residues" evidence="1">
    <location>
        <begin position="412"/>
        <end position="439"/>
    </location>
</feature>
<feature type="region of interest" description="Disordered" evidence="1">
    <location>
        <begin position="412"/>
        <end position="445"/>
    </location>
</feature>